<dbReference type="InterPro" id="IPR011009">
    <property type="entry name" value="Kinase-like_dom_sf"/>
</dbReference>
<evidence type="ECO:0000256" key="2">
    <source>
        <dbReference type="ARBA" id="ARBA00022840"/>
    </source>
</evidence>
<evidence type="ECO:0000313" key="6">
    <source>
        <dbReference type="EMBL" id="MRY84271.1"/>
    </source>
</evidence>
<name>A0A174WGU1_PARDI</name>
<dbReference type="EMBL" id="CZBM01000012">
    <property type="protein sequence ID" value="CUQ43718.1"/>
    <property type="molecule type" value="Genomic_DNA"/>
</dbReference>
<dbReference type="InterPro" id="IPR041569">
    <property type="entry name" value="AAA_lid_3"/>
</dbReference>
<evidence type="ECO:0000313" key="12">
    <source>
        <dbReference type="Proteomes" id="UP000471216"/>
    </source>
</evidence>
<evidence type="ECO:0000256" key="3">
    <source>
        <dbReference type="RuleBase" id="RU003651"/>
    </source>
</evidence>
<dbReference type="SUPFAM" id="SSF52540">
    <property type="entry name" value="P-loop containing nucleoside triphosphate hydrolases"/>
    <property type="match status" value="1"/>
</dbReference>
<dbReference type="EMBL" id="WKMX01000007">
    <property type="protein sequence ID" value="MRZ06313.1"/>
    <property type="molecule type" value="Genomic_DNA"/>
</dbReference>
<evidence type="ECO:0000313" key="10">
    <source>
        <dbReference type="Proteomes" id="UP000310032"/>
    </source>
</evidence>
<proteinExistence type="inferred from homology"/>
<evidence type="ECO:0000313" key="11">
    <source>
        <dbReference type="Proteomes" id="UP000450599"/>
    </source>
</evidence>
<dbReference type="InterPro" id="IPR003593">
    <property type="entry name" value="AAA+_ATPase"/>
</dbReference>
<keyword evidence="5" id="KW-0645">Protease</keyword>
<dbReference type="Pfam" id="PF00069">
    <property type="entry name" value="Pkinase"/>
    <property type="match status" value="1"/>
</dbReference>
<dbReference type="AlphaFoldDB" id="A0A174WGU1"/>
<keyword evidence="5" id="KW-0482">Metalloprotease</keyword>
<dbReference type="Pfam" id="PF17862">
    <property type="entry name" value="AAA_lid_3"/>
    <property type="match status" value="1"/>
</dbReference>
<dbReference type="InterPro" id="IPR027417">
    <property type="entry name" value="P-loop_NTPase"/>
</dbReference>
<dbReference type="InterPro" id="IPR003959">
    <property type="entry name" value="ATPase_AAA_core"/>
</dbReference>
<dbReference type="RefSeq" id="WP_057328986.1">
    <property type="nucleotide sequence ID" value="NZ_CZBM01000012.1"/>
</dbReference>
<dbReference type="Proteomes" id="UP000450599">
    <property type="component" value="Unassembled WGS sequence"/>
</dbReference>
<dbReference type="Gene3D" id="1.10.510.10">
    <property type="entry name" value="Transferase(Phosphotransferase) domain 1"/>
    <property type="match status" value="1"/>
</dbReference>
<protein>
    <submittedName>
        <fullName evidence="6">AAA family ATPase</fullName>
    </submittedName>
    <submittedName>
        <fullName evidence="5">ATP-dependent zinc metalloprotease FtsH</fullName>
        <ecNumber evidence="5">3.4.24.-</ecNumber>
    </submittedName>
</protein>
<keyword evidence="5" id="KW-0378">Hydrolase</keyword>
<dbReference type="Gene3D" id="3.40.50.300">
    <property type="entry name" value="P-loop containing nucleotide triphosphate hydrolases"/>
    <property type="match status" value="1"/>
</dbReference>
<feature type="domain" description="Protein kinase" evidence="4">
    <location>
        <begin position="13"/>
        <end position="286"/>
    </location>
</feature>
<dbReference type="InterPro" id="IPR008266">
    <property type="entry name" value="Tyr_kinase_AS"/>
</dbReference>
<dbReference type="FunFam" id="3.40.50.300:FF:000061">
    <property type="entry name" value="ATPase family, AAA domain-containing 2"/>
    <property type="match status" value="1"/>
</dbReference>
<keyword evidence="2 3" id="KW-0067">ATP-binding</keyword>
<evidence type="ECO:0000313" key="9">
    <source>
        <dbReference type="Proteomes" id="UP000095332"/>
    </source>
</evidence>
<comment type="similarity">
    <text evidence="3">Belongs to the AAA ATPase family.</text>
</comment>
<dbReference type="GO" id="GO:0016887">
    <property type="term" value="F:ATP hydrolysis activity"/>
    <property type="evidence" value="ECO:0007669"/>
    <property type="project" value="InterPro"/>
</dbReference>
<dbReference type="GO" id="GO:0005524">
    <property type="term" value="F:ATP binding"/>
    <property type="evidence" value="ECO:0007669"/>
    <property type="project" value="UniProtKB-KW"/>
</dbReference>
<dbReference type="EMBL" id="WKMW01000006">
    <property type="protein sequence ID" value="MRY84271.1"/>
    <property type="molecule type" value="Genomic_DNA"/>
</dbReference>
<accession>A0A174WGU1</accession>
<organism evidence="5 9">
    <name type="scientific">Parabacteroides distasonis</name>
    <dbReference type="NCBI Taxonomy" id="823"/>
    <lineage>
        <taxon>Bacteria</taxon>
        <taxon>Pseudomonadati</taxon>
        <taxon>Bacteroidota</taxon>
        <taxon>Bacteroidia</taxon>
        <taxon>Bacteroidales</taxon>
        <taxon>Tannerellaceae</taxon>
        <taxon>Parabacteroides</taxon>
    </lineage>
</organism>
<keyword evidence="1 3" id="KW-0547">Nucleotide-binding</keyword>
<dbReference type="GO" id="GO:0004672">
    <property type="term" value="F:protein kinase activity"/>
    <property type="evidence" value="ECO:0007669"/>
    <property type="project" value="InterPro"/>
</dbReference>
<dbReference type="PROSITE" id="PS00674">
    <property type="entry name" value="AAA"/>
    <property type="match status" value="1"/>
</dbReference>
<dbReference type="InterPro" id="IPR000719">
    <property type="entry name" value="Prot_kinase_dom"/>
</dbReference>
<dbReference type="SMART" id="SM00382">
    <property type="entry name" value="AAA"/>
    <property type="match status" value="1"/>
</dbReference>
<dbReference type="GO" id="GO:0008237">
    <property type="term" value="F:metallopeptidase activity"/>
    <property type="evidence" value="ECO:0007669"/>
    <property type="project" value="UniProtKB-KW"/>
</dbReference>
<reference evidence="8 10" key="3">
    <citation type="submission" date="2019-04" db="EMBL/GenBank/DDBJ databases">
        <title>Microbes associate with the intestines of laboratory mice.</title>
        <authorList>
            <person name="Navarre W."/>
            <person name="Wong E."/>
            <person name="Huang K."/>
            <person name="Tropini C."/>
            <person name="Ng K."/>
            <person name="Yu B."/>
        </authorList>
    </citation>
    <scope>NUCLEOTIDE SEQUENCE [LARGE SCALE GENOMIC DNA]</scope>
    <source>
        <strain evidence="8 10">NM39_I3</strain>
    </source>
</reference>
<sequence>MFTLAKRQQLGNYIITFQVKEGDYAETYRVKDADGKNRFLKLINCAKLHRTQFDANGNILEVQIAKTLNHPNVVKYHDNGEVVLDGRKFAYIVFDYISGETASQYIAREGSLSVYDAKTIVLGILNGIKFLHTQQEPIMHNDLTIQNVMLDMSKGTNVPRIIDFGYARYLSQGSSSFNKNGLSPFYLAPEALNGVFSVKSDIFSSGAILYNLIFGIPPYFVDLSDCKNDATAQREKIDAQRELPLHIPDNDKFELDEQIMNIMRKALASDIEERFESADEFIRALNGDIKIARIDNQKKAKSGKTPTKKVSYSVPKGKGFSAIAGMEELKEQMRVEVIDALNSPEEYAKYGLTIPNGMLLYGPPGCGKTFFAKHFAEEVGFNFMLIKPSSLKSRFVNATQENIAQMFKDAEENAPTIIFIDEMNELVPNRDSDVHEMARSAVNEMLAQMDRTGERGVFIIGATNYPDMIDPAILRAGRLDKKYYIGTPDFKARSLMFELYLKSRPYDFGLDYEKLAQLTENYVSADLEMIVNDASRIALRQKSRITMVILEDVISKTKPSLTKSELDKYLRIKAAMAGEQIQQSRRRIGF</sequence>
<evidence type="ECO:0000313" key="5">
    <source>
        <dbReference type="EMBL" id="CUQ43718.1"/>
    </source>
</evidence>
<dbReference type="PROSITE" id="PS50011">
    <property type="entry name" value="PROTEIN_KINASE_DOM"/>
    <property type="match status" value="1"/>
</dbReference>
<dbReference type="EMBL" id="SRYM01000053">
    <property type="protein sequence ID" value="TGY55107.1"/>
    <property type="molecule type" value="Genomic_DNA"/>
</dbReference>
<dbReference type="CDD" id="cd14014">
    <property type="entry name" value="STKc_PknB_like"/>
    <property type="match status" value="1"/>
</dbReference>
<dbReference type="Gene3D" id="1.10.8.60">
    <property type="match status" value="1"/>
</dbReference>
<reference evidence="5 9" key="1">
    <citation type="submission" date="2015-09" db="EMBL/GenBank/DDBJ databases">
        <authorList>
            <consortium name="Pathogen Informatics"/>
        </authorList>
    </citation>
    <scope>NUCLEOTIDE SEQUENCE [LARGE SCALE GENOMIC DNA]</scope>
    <source>
        <strain evidence="5 9">2789STDY5834948</strain>
    </source>
</reference>
<dbReference type="Pfam" id="PF00004">
    <property type="entry name" value="AAA"/>
    <property type="match status" value="1"/>
</dbReference>
<dbReference type="InterPro" id="IPR050168">
    <property type="entry name" value="AAA_ATPase_domain"/>
</dbReference>
<dbReference type="Proteomes" id="UP000310032">
    <property type="component" value="Unassembled WGS sequence"/>
</dbReference>
<evidence type="ECO:0000313" key="7">
    <source>
        <dbReference type="EMBL" id="MRZ06313.1"/>
    </source>
</evidence>
<dbReference type="Proteomes" id="UP000095332">
    <property type="component" value="Unassembled WGS sequence"/>
</dbReference>
<dbReference type="PROSITE" id="PS00109">
    <property type="entry name" value="PROTEIN_KINASE_TYR"/>
    <property type="match status" value="1"/>
</dbReference>
<gene>
    <name evidence="5" type="primary">ftsH_2</name>
    <name evidence="8" type="ORF">E5342_15300</name>
    <name evidence="5" type="ORF">ERS852560_02893</name>
    <name evidence="7" type="ORF">GKD54_08780</name>
    <name evidence="6" type="ORF">GKD58_08400</name>
</gene>
<dbReference type="GO" id="GO:0006508">
    <property type="term" value="P:proteolysis"/>
    <property type="evidence" value="ECO:0007669"/>
    <property type="project" value="UniProtKB-KW"/>
</dbReference>
<dbReference type="EC" id="3.4.24.-" evidence="5"/>
<dbReference type="Proteomes" id="UP000471216">
    <property type="component" value="Unassembled WGS sequence"/>
</dbReference>
<evidence type="ECO:0000313" key="8">
    <source>
        <dbReference type="EMBL" id="TGY55107.1"/>
    </source>
</evidence>
<reference evidence="11 12" key="2">
    <citation type="journal article" date="2019" name="Nat. Med.">
        <title>A library of human gut bacterial isolates paired with longitudinal multiomics data enables mechanistic microbiome research.</title>
        <authorList>
            <person name="Poyet M."/>
            <person name="Groussin M."/>
            <person name="Gibbons S.M."/>
            <person name="Avila-Pacheco J."/>
            <person name="Jiang X."/>
            <person name="Kearney S.M."/>
            <person name="Perrotta A.R."/>
            <person name="Berdy B."/>
            <person name="Zhao S."/>
            <person name="Lieberman T.D."/>
            <person name="Swanson P.K."/>
            <person name="Smith M."/>
            <person name="Roesemann S."/>
            <person name="Alexander J.E."/>
            <person name="Rich S.A."/>
            <person name="Livny J."/>
            <person name="Vlamakis H."/>
            <person name="Clish C."/>
            <person name="Bullock K."/>
            <person name="Deik A."/>
            <person name="Scott J."/>
            <person name="Pierce K.A."/>
            <person name="Xavier R.J."/>
            <person name="Alm E.J."/>
        </authorList>
    </citation>
    <scope>NUCLEOTIDE SEQUENCE [LARGE SCALE GENOMIC DNA]</scope>
    <source>
        <strain evidence="7 12">BIOML-A10</strain>
        <strain evidence="6 11">BIOML-A11</strain>
    </source>
</reference>
<dbReference type="SUPFAM" id="SSF56112">
    <property type="entry name" value="Protein kinase-like (PK-like)"/>
    <property type="match status" value="1"/>
</dbReference>
<evidence type="ECO:0000259" key="4">
    <source>
        <dbReference type="PROSITE" id="PS50011"/>
    </source>
</evidence>
<dbReference type="PANTHER" id="PTHR23077">
    <property type="entry name" value="AAA-FAMILY ATPASE"/>
    <property type="match status" value="1"/>
</dbReference>
<dbReference type="InterPro" id="IPR003960">
    <property type="entry name" value="ATPase_AAA_CS"/>
</dbReference>
<evidence type="ECO:0000256" key="1">
    <source>
        <dbReference type="ARBA" id="ARBA00022741"/>
    </source>
</evidence>